<dbReference type="PANTHER" id="PTHR24559:SF444">
    <property type="entry name" value="REVERSE TRANSCRIPTASE DOMAIN-CONTAINING PROTEIN"/>
    <property type="match status" value="1"/>
</dbReference>
<keyword evidence="4" id="KW-1185">Reference proteome</keyword>
<feature type="domain" description="Reverse transcriptase/retrotransposon-derived protein RNase H-like" evidence="2">
    <location>
        <begin position="255"/>
        <end position="299"/>
    </location>
</feature>
<proteinExistence type="predicted"/>
<accession>A0AAF0UYV6</accession>
<dbReference type="CDD" id="cd01647">
    <property type="entry name" value="RT_LTR"/>
    <property type="match status" value="1"/>
</dbReference>
<dbReference type="InterPro" id="IPR043128">
    <property type="entry name" value="Rev_trsase/Diguanyl_cyclase"/>
</dbReference>
<organism evidence="3 4">
    <name type="scientific">Solanum verrucosum</name>
    <dbReference type="NCBI Taxonomy" id="315347"/>
    <lineage>
        <taxon>Eukaryota</taxon>
        <taxon>Viridiplantae</taxon>
        <taxon>Streptophyta</taxon>
        <taxon>Embryophyta</taxon>
        <taxon>Tracheophyta</taxon>
        <taxon>Spermatophyta</taxon>
        <taxon>Magnoliopsida</taxon>
        <taxon>eudicotyledons</taxon>
        <taxon>Gunneridae</taxon>
        <taxon>Pentapetalae</taxon>
        <taxon>asterids</taxon>
        <taxon>lamiids</taxon>
        <taxon>Solanales</taxon>
        <taxon>Solanaceae</taxon>
        <taxon>Solanoideae</taxon>
        <taxon>Solaneae</taxon>
        <taxon>Solanum</taxon>
    </lineage>
</organism>
<dbReference type="PANTHER" id="PTHR24559">
    <property type="entry name" value="TRANSPOSON TY3-I GAG-POL POLYPROTEIN"/>
    <property type="match status" value="1"/>
</dbReference>
<protein>
    <recommendedName>
        <fullName evidence="5">Reverse transcriptase domain-containing protein</fullName>
    </recommendedName>
</protein>
<dbReference type="InterPro" id="IPR053134">
    <property type="entry name" value="RNA-dir_DNA_polymerase"/>
</dbReference>
<gene>
    <name evidence="3" type="ORF">MTR67_048432</name>
</gene>
<sequence>MSNVPRMEDSPITLIGNRISQAEEDGQAVLRSLHGDIMDVEIEAPSIGSIPMVSEFSEVFPNDLPGMPPDRDIDFCINLEPGIIHPSASPWGALVLFVKKNDGATIFSKIDLRSGYHQLKIRPEDVPKTTFRTHYGHYEFLVMSFGLTNEPAAFISLMNRVCKPFLDSFVIVFIDDILVYSKSEEEHANHLLSKEGVMVDPQKIEAVRNWVRPGSVTEVRSFVGHARYYCRFVKNFTSIATHLTNLTKKEIPFEWTEKCDESFQKLKTLLTTTPILALPVEGKDFIVYYDASHSGLGRCVNAG</sequence>
<dbReference type="InterPro" id="IPR043502">
    <property type="entry name" value="DNA/RNA_pol_sf"/>
</dbReference>
<evidence type="ECO:0008006" key="5">
    <source>
        <dbReference type="Google" id="ProtNLM"/>
    </source>
</evidence>
<evidence type="ECO:0000313" key="4">
    <source>
        <dbReference type="Proteomes" id="UP001234989"/>
    </source>
</evidence>
<evidence type="ECO:0000259" key="1">
    <source>
        <dbReference type="Pfam" id="PF00078"/>
    </source>
</evidence>
<evidence type="ECO:0000259" key="2">
    <source>
        <dbReference type="Pfam" id="PF17919"/>
    </source>
</evidence>
<dbReference type="AlphaFoldDB" id="A0AAF0UYV6"/>
<reference evidence="3" key="1">
    <citation type="submission" date="2023-08" db="EMBL/GenBank/DDBJ databases">
        <title>A de novo genome assembly of Solanum verrucosum Schlechtendal, a Mexican diploid species geographically isolated from the other diploid A-genome species in potato relatives.</title>
        <authorList>
            <person name="Hosaka K."/>
        </authorList>
    </citation>
    <scope>NUCLEOTIDE SEQUENCE</scope>
    <source>
        <tissue evidence="3">Young leaves</tissue>
    </source>
</reference>
<dbReference type="Proteomes" id="UP001234989">
    <property type="component" value="Chromosome 11"/>
</dbReference>
<name>A0AAF0UYV6_SOLVR</name>
<dbReference type="Pfam" id="PF00078">
    <property type="entry name" value="RVT_1"/>
    <property type="match status" value="1"/>
</dbReference>
<dbReference type="Gene3D" id="3.10.10.10">
    <property type="entry name" value="HIV Type 1 Reverse Transcriptase, subunit A, domain 1"/>
    <property type="match status" value="1"/>
</dbReference>
<dbReference type="FunFam" id="3.30.70.270:FF:000020">
    <property type="entry name" value="Transposon Tf2-6 polyprotein-like Protein"/>
    <property type="match status" value="1"/>
</dbReference>
<feature type="domain" description="Reverse transcriptase" evidence="1">
    <location>
        <begin position="55"/>
        <end position="207"/>
    </location>
</feature>
<dbReference type="Gene3D" id="3.30.70.270">
    <property type="match status" value="2"/>
</dbReference>
<dbReference type="InterPro" id="IPR000477">
    <property type="entry name" value="RT_dom"/>
</dbReference>
<dbReference type="EMBL" id="CP133622">
    <property type="protein sequence ID" value="WMV55047.1"/>
    <property type="molecule type" value="Genomic_DNA"/>
</dbReference>
<dbReference type="Pfam" id="PF17919">
    <property type="entry name" value="RT_RNaseH_2"/>
    <property type="match status" value="1"/>
</dbReference>
<dbReference type="SUPFAM" id="SSF56672">
    <property type="entry name" value="DNA/RNA polymerases"/>
    <property type="match status" value="1"/>
</dbReference>
<dbReference type="InterPro" id="IPR041577">
    <property type="entry name" value="RT_RNaseH_2"/>
</dbReference>
<evidence type="ECO:0000313" key="3">
    <source>
        <dbReference type="EMBL" id="WMV55047.1"/>
    </source>
</evidence>